<dbReference type="EMBL" id="JAPEVI010000003">
    <property type="protein sequence ID" value="MCX2725078.1"/>
    <property type="molecule type" value="Genomic_DNA"/>
</dbReference>
<dbReference type="SUPFAM" id="SSF56219">
    <property type="entry name" value="DNase I-like"/>
    <property type="match status" value="1"/>
</dbReference>
<dbReference type="Proteomes" id="UP001300261">
    <property type="component" value="Unassembled WGS sequence"/>
</dbReference>
<keyword evidence="2" id="KW-0378">Hydrolase</keyword>
<evidence type="ECO:0000259" key="1">
    <source>
        <dbReference type="Pfam" id="PF03372"/>
    </source>
</evidence>
<evidence type="ECO:0000313" key="3">
    <source>
        <dbReference type="Proteomes" id="UP001300261"/>
    </source>
</evidence>
<feature type="domain" description="Endonuclease/exonuclease/phosphatase" evidence="1">
    <location>
        <begin position="4"/>
        <end position="288"/>
    </location>
</feature>
<keyword evidence="3" id="KW-1185">Reference proteome</keyword>
<accession>A0ABT3R7V3</accession>
<dbReference type="RefSeq" id="WP_265965595.1">
    <property type="nucleotide sequence ID" value="NZ_JAPEVI010000003.1"/>
</dbReference>
<protein>
    <submittedName>
        <fullName evidence="2">Endonuclease/exonuclease/phosphatase family protein</fullName>
    </submittedName>
</protein>
<keyword evidence="2" id="KW-0255">Endonuclease</keyword>
<dbReference type="InterPro" id="IPR005135">
    <property type="entry name" value="Endo/exonuclease/phosphatase"/>
</dbReference>
<dbReference type="PANTHER" id="PTHR42834">
    <property type="entry name" value="ENDONUCLEASE/EXONUCLEASE/PHOSPHATASE FAMILY PROTEIN (AFU_ORTHOLOGUE AFUA_3G09210)"/>
    <property type="match status" value="1"/>
</dbReference>
<gene>
    <name evidence="2" type="ORF">ON753_22360</name>
</gene>
<dbReference type="Pfam" id="PF03372">
    <property type="entry name" value="Exo_endo_phos"/>
    <property type="match status" value="1"/>
</dbReference>
<keyword evidence="2" id="KW-0540">Nuclease</keyword>
<proteinExistence type="predicted"/>
<dbReference type="PANTHER" id="PTHR42834:SF1">
    <property type="entry name" value="ENDONUCLEASE_EXONUCLEASE_PHOSPHATASE FAMILY PROTEIN (AFU_ORTHOLOGUE AFUA_3G09210)"/>
    <property type="match status" value="1"/>
</dbReference>
<dbReference type="Gene3D" id="3.60.10.10">
    <property type="entry name" value="Endonuclease/exonuclease/phosphatase"/>
    <property type="match status" value="1"/>
</dbReference>
<evidence type="ECO:0000313" key="2">
    <source>
        <dbReference type="EMBL" id="MCX2725078.1"/>
    </source>
</evidence>
<name>A0ABT3R7V3_9HYPH</name>
<organism evidence="2 3">
    <name type="scientific">Roseibium salinum</name>
    <dbReference type="NCBI Taxonomy" id="1604349"/>
    <lineage>
        <taxon>Bacteria</taxon>
        <taxon>Pseudomonadati</taxon>
        <taxon>Pseudomonadota</taxon>
        <taxon>Alphaproteobacteria</taxon>
        <taxon>Hyphomicrobiales</taxon>
        <taxon>Stappiaceae</taxon>
        <taxon>Roseibium</taxon>
    </lineage>
</organism>
<dbReference type="InterPro" id="IPR036691">
    <property type="entry name" value="Endo/exonu/phosph_ase_sf"/>
</dbReference>
<comment type="caution">
    <text evidence="2">The sequence shown here is derived from an EMBL/GenBank/DDBJ whole genome shotgun (WGS) entry which is preliminary data.</text>
</comment>
<sequence length="322" mass="35643">MKLATFNLESFGSNRFETDELKPRLEALRPKILELDADILCLQEVNAQKIKGAPHRQFKALDLLLRGTPYADYHRAFSERAPGKGPGQRHNLVVLSRYPVLSSGSLFQTHSHPPYWNPKTAVPPYDEPQKVVFERPILTAVIDIGTERPLHLFVVHLRAPIAAAIRGGKSDAGTWKGVATWAEGYQLSVLKQAAQALELRLAVEEVFDGDEQAQIILAGDFNATSETGTLRMLLADPDDTGAPDLVSRRLYLLDAALPRTQRQTVLHKGRGQALDHILASAEMTGRTTDVRVYNANLLDEVFDAGNEFAGSFHAAMRAEFEL</sequence>
<dbReference type="GO" id="GO:0004519">
    <property type="term" value="F:endonuclease activity"/>
    <property type="evidence" value="ECO:0007669"/>
    <property type="project" value="UniProtKB-KW"/>
</dbReference>
<reference evidence="2 3" key="1">
    <citation type="journal article" date="2016" name="Int. J. Syst. Evol. Microbiol.">
        <title>Labrenzia salina sp. nov., isolated from the rhizosphere of the halophyte Arthrocnemum macrostachyum.</title>
        <authorList>
            <person name="Camacho M."/>
            <person name="Redondo-Gomez S."/>
            <person name="Rodriguez-Llorente I."/>
            <person name="Rohde M."/>
            <person name="Sproer C."/>
            <person name="Schumann P."/>
            <person name="Klenk H.P."/>
            <person name="Montero-Calasanz M.D.C."/>
        </authorList>
    </citation>
    <scope>NUCLEOTIDE SEQUENCE [LARGE SCALE GENOMIC DNA]</scope>
    <source>
        <strain evidence="2 3">DSM 29163</strain>
    </source>
</reference>